<protein>
    <submittedName>
        <fullName evidence="4">Alpha/beta fold hydrolase</fullName>
    </submittedName>
</protein>
<comment type="caution">
    <text evidence="4">The sequence shown here is derived from an EMBL/GenBank/DDBJ whole genome shotgun (WGS) entry which is preliminary data.</text>
</comment>
<feature type="transmembrane region" description="Helical" evidence="2">
    <location>
        <begin position="170"/>
        <end position="188"/>
    </location>
</feature>
<evidence type="ECO:0000259" key="3">
    <source>
        <dbReference type="Pfam" id="PF00561"/>
    </source>
</evidence>
<feature type="transmembrane region" description="Helical" evidence="2">
    <location>
        <begin position="200"/>
        <end position="220"/>
    </location>
</feature>
<keyword evidence="2" id="KW-0812">Transmembrane</keyword>
<dbReference type="PRINTS" id="PR00111">
    <property type="entry name" value="ABHYDROLASE"/>
</dbReference>
<proteinExistence type="predicted"/>
<dbReference type="EMBL" id="RAWE01000002">
    <property type="protein sequence ID" value="RKH07656.1"/>
    <property type="molecule type" value="Genomic_DNA"/>
</dbReference>
<evidence type="ECO:0000256" key="1">
    <source>
        <dbReference type="SAM" id="MobiDB-lite"/>
    </source>
</evidence>
<dbReference type="InterPro" id="IPR000073">
    <property type="entry name" value="AB_hydrolase_1"/>
</dbReference>
<keyword evidence="2" id="KW-1133">Transmembrane helix</keyword>
<evidence type="ECO:0000256" key="2">
    <source>
        <dbReference type="SAM" id="Phobius"/>
    </source>
</evidence>
<dbReference type="InterPro" id="IPR050228">
    <property type="entry name" value="Carboxylesterase_BioH"/>
</dbReference>
<dbReference type="Pfam" id="PF00561">
    <property type="entry name" value="Abhydrolase_1"/>
    <property type="match status" value="1"/>
</dbReference>
<feature type="compositionally biased region" description="Basic and acidic residues" evidence="1">
    <location>
        <begin position="36"/>
        <end position="51"/>
    </location>
</feature>
<dbReference type="PANTHER" id="PTHR43194:SF2">
    <property type="entry name" value="PEROXISOMAL MEMBRANE PROTEIN LPX1"/>
    <property type="match status" value="1"/>
</dbReference>
<dbReference type="InterPro" id="IPR029058">
    <property type="entry name" value="AB_hydrolase_fold"/>
</dbReference>
<feature type="transmembrane region" description="Helical" evidence="2">
    <location>
        <begin position="78"/>
        <end position="100"/>
    </location>
</feature>
<evidence type="ECO:0000313" key="5">
    <source>
        <dbReference type="Proteomes" id="UP000268313"/>
    </source>
</evidence>
<keyword evidence="2" id="KW-0472">Membrane</keyword>
<reference evidence="5" key="1">
    <citation type="submission" date="2018-09" db="EMBL/GenBank/DDBJ databases">
        <authorList>
            <person name="Livingstone P.G."/>
            <person name="Whitworth D.E."/>
        </authorList>
    </citation>
    <scope>NUCLEOTIDE SEQUENCE [LARGE SCALE GENOMIC DNA]</scope>
    <source>
        <strain evidence="5">CA043D</strain>
    </source>
</reference>
<feature type="transmembrane region" description="Helical" evidence="2">
    <location>
        <begin position="106"/>
        <end position="132"/>
    </location>
</feature>
<dbReference type="GO" id="GO:0016787">
    <property type="term" value="F:hydrolase activity"/>
    <property type="evidence" value="ECO:0007669"/>
    <property type="project" value="UniProtKB-KW"/>
</dbReference>
<keyword evidence="4" id="KW-0378">Hydrolase</keyword>
<feature type="domain" description="AB hydrolase-1" evidence="3">
    <location>
        <begin position="257"/>
        <end position="492"/>
    </location>
</feature>
<dbReference type="SUPFAM" id="SSF53474">
    <property type="entry name" value="alpha/beta-Hydrolases"/>
    <property type="match status" value="1"/>
</dbReference>
<dbReference type="Gene3D" id="3.40.50.1820">
    <property type="entry name" value="alpha/beta hydrolase"/>
    <property type="match status" value="1"/>
</dbReference>
<name>A0A3A8KJB7_9BACT</name>
<feature type="transmembrane region" description="Helical" evidence="2">
    <location>
        <begin position="144"/>
        <end position="164"/>
    </location>
</feature>
<feature type="region of interest" description="Disordered" evidence="1">
    <location>
        <begin position="31"/>
        <end position="65"/>
    </location>
</feature>
<evidence type="ECO:0000313" key="4">
    <source>
        <dbReference type="EMBL" id="RKH07656.1"/>
    </source>
</evidence>
<gene>
    <name evidence="4" type="ORF">D7X32_00865</name>
</gene>
<dbReference type="Proteomes" id="UP000268313">
    <property type="component" value="Unassembled WGS sequence"/>
</dbReference>
<accession>A0A3A8KJB7</accession>
<dbReference type="PANTHER" id="PTHR43194">
    <property type="entry name" value="HYDROLASE ALPHA/BETA FOLD FAMILY"/>
    <property type="match status" value="1"/>
</dbReference>
<organism evidence="4 5">
    <name type="scientific">Corallococcus carmarthensis</name>
    <dbReference type="NCBI Taxonomy" id="2316728"/>
    <lineage>
        <taxon>Bacteria</taxon>
        <taxon>Pseudomonadati</taxon>
        <taxon>Myxococcota</taxon>
        <taxon>Myxococcia</taxon>
        <taxon>Myxococcales</taxon>
        <taxon>Cystobacterineae</taxon>
        <taxon>Myxococcaceae</taxon>
        <taxon>Corallococcus</taxon>
    </lineage>
</organism>
<dbReference type="AlphaFoldDB" id="A0A3A8KJB7"/>
<keyword evidence="5" id="KW-1185">Reference proteome</keyword>
<sequence>MPHGAPSSSRPYTSVFNLRLRSESARTSILSAPSGRLDEKHGASHMERPASRDYPSPWRKDASMTQTSTQTRMRMFHLLRAGGAAAVLVVCLATLAVLTAPHVRGIGFFLALRFAVVAPACLLVSVTAAFLYPLLVARSSRPRLTLAAVLVGLALCVMGGMAVWGPEGLAVAAAPALLGVAVVVSWLVPRFVDSSRRSRVGTVALLALGVLETVGVVRAVSSERASPVRELAGAGSRFVTLPSGARVHYVEEGQGETLLFLHGNPAWSYQWRELIRGLRGSYRCIALDYPGFGLSEAPAGFGFTPREESLVVEEFVEQLQLRDVTLVMQDWGGPIGLGFAGRRPELVKRVVLGSTWAWPTSTREPRGIFSVIAGGPVGEFLQLNFNGFASFGLQNGVVRQLPSGVLETYLRPFVPLERRGIAAFYPGQITAATAYFQEVEAALPRLADKEALLFWAHLDQGFPRSDTERFEKAFPKHRTVGLPNANHFFFEDTAEQVVAEVRAFMRP</sequence>